<accession>A0A7S4SEK6</accession>
<protein>
    <submittedName>
        <fullName evidence="2">Uncharacterized protein</fullName>
    </submittedName>
</protein>
<feature type="region of interest" description="Disordered" evidence="1">
    <location>
        <begin position="1"/>
        <end position="46"/>
    </location>
</feature>
<feature type="compositionally biased region" description="Basic and acidic residues" evidence="1">
    <location>
        <begin position="91"/>
        <end position="106"/>
    </location>
</feature>
<dbReference type="AlphaFoldDB" id="A0A7S4SEK6"/>
<name>A0A7S4SEK6_9DINO</name>
<reference evidence="2" key="1">
    <citation type="submission" date="2021-01" db="EMBL/GenBank/DDBJ databases">
        <authorList>
            <person name="Corre E."/>
            <person name="Pelletier E."/>
            <person name="Niang G."/>
            <person name="Scheremetjew M."/>
            <person name="Finn R."/>
            <person name="Kale V."/>
            <person name="Holt S."/>
            <person name="Cochrane G."/>
            <person name="Meng A."/>
            <person name="Brown T."/>
            <person name="Cohen L."/>
        </authorList>
    </citation>
    <scope>NUCLEOTIDE SEQUENCE</scope>
    <source>
        <strain evidence="2">CCMP3105</strain>
    </source>
</reference>
<feature type="region of interest" description="Disordered" evidence="1">
    <location>
        <begin position="64"/>
        <end position="130"/>
    </location>
</feature>
<sequence>MGGADRPTGASGSGVGLGPLRHGTDASEASHATEPRQELQEPREDGDLFLTCLRLRFEERGSWTQALASPADGARDATPPPPRPGSPYVSPRREAAEEALPPDRDTPPLASPPASPPEARRSWREWAGLPPKGSTRALARRLLKGESWRSSQAAALRPAFGRAGRGLELLPAEGGGGWEHLAVAARKDGAKDHTLALTSAPLLPAEPKCGSDCVLQTFYFELEVLGTSPGTARTCSLGFAWMPPEGALPAVASEMPQALIVGGEPLRAHLGGKDLGKVAGWRPAVHIVEGSVVGALLEVRAAAGPLPDAPATSLRLLVLQDGEVRAEVRAALGGVDWAPSSEHTPHGVVDVAGNVRRVRLRPAVPPPAAVAAAAATARGAAQSRVGGS</sequence>
<proteinExistence type="predicted"/>
<evidence type="ECO:0000256" key="1">
    <source>
        <dbReference type="SAM" id="MobiDB-lite"/>
    </source>
</evidence>
<dbReference type="EMBL" id="HBNR01069274">
    <property type="protein sequence ID" value="CAE4643180.1"/>
    <property type="molecule type" value="Transcribed_RNA"/>
</dbReference>
<gene>
    <name evidence="2" type="ORF">AMON00008_LOCUS49061</name>
</gene>
<feature type="compositionally biased region" description="Basic and acidic residues" evidence="1">
    <location>
        <begin position="31"/>
        <end position="46"/>
    </location>
</feature>
<evidence type="ECO:0000313" key="2">
    <source>
        <dbReference type="EMBL" id="CAE4643180.1"/>
    </source>
</evidence>
<organism evidence="2">
    <name type="scientific">Alexandrium monilatum</name>
    <dbReference type="NCBI Taxonomy" id="311494"/>
    <lineage>
        <taxon>Eukaryota</taxon>
        <taxon>Sar</taxon>
        <taxon>Alveolata</taxon>
        <taxon>Dinophyceae</taxon>
        <taxon>Gonyaulacales</taxon>
        <taxon>Pyrocystaceae</taxon>
        <taxon>Alexandrium</taxon>
    </lineage>
</organism>